<organism evidence="11 12">
    <name type="scientific">Acrasis kona</name>
    <dbReference type="NCBI Taxonomy" id="1008807"/>
    <lineage>
        <taxon>Eukaryota</taxon>
        <taxon>Discoba</taxon>
        <taxon>Heterolobosea</taxon>
        <taxon>Tetramitia</taxon>
        <taxon>Eutetramitia</taxon>
        <taxon>Acrasidae</taxon>
        <taxon>Acrasis</taxon>
    </lineage>
</organism>
<name>A0AAW2YRE8_9EUKA</name>
<dbReference type="Proteomes" id="UP001431209">
    <property type="component" value="Unassembled WGS sequence"/>
</dbReference>
<evidence type="ECO:0000256" key="3">
    <source>
        <dbReference type="ARBA" id="ARBA00012151"/>
    </source>
</evidence>
<evidence type="ECO:0000256" key="2">
    <source>
        <dbReference type="ARBA" id="ARBA00009140"/>
    </source>
</evidence>
<feature type="transmembrane region" description="Helical" evidence="10">
    <location>
        <begin position="6"/>
        <end position="28"/>
    </location>
</feature>
<keyword evidence="4 10" id="KW-0489">Methyltransferase</keyword>
<feature type="transmembrane region" description="Helical" evidence="10">
    <location>
        <begin position="40"/>
        <end position="64"/>
    </location>
</feature>
<evidence type="ECO:0000256" key="6">
    <source>
        <dbReference type="ARBA" id="ARBA00022691"/>
    </source>
</evidence>
<accession>A0AAW2YRE8</accession>
<dbReference type="InterPro" id="IPR007269">
    <property type="entry name" value="ICMT_MeTrfase"/>
</dbReference>
<evidence type="ECO:0000256" key="8">
    <source>
        <dbReference type="ARBA" id="ARBA00022989"/>
    </source>
</evidence>
<dbReference type="EMBL" id="JAOPGA020000556">
    <property type="protein sequence ID" value="KAL0479421.1"/>
    <property type="molecule type" value="Genomic_DNA"/>
</dbReference>
<evidence type="ECO:0000256" key="4">
    <source>
        <dbReference type="ARBA" id="ARBA00022603"/>
    </source>
</evidence>
<reference evidence="11 12" key="1">
    <citation type="submission" date="2024-03" db="EMBL/GenBank/DDBJ databases">
        <title>The Acrasis kona genome and developmental transcriptomes reveal deep origins of eukaryotic multicellular pathways.</title>
        <authorList>
            <person name="Sheikh S."/>
            <person name="Fu C.-J."/>
            <person name="Brown M.W."/>
            <person name="Baldauf S.L."/>
        </authorList>
    </citation>
    <scope>NUCLEOTIDE SEQUENCE [LARGE SCALE GENOMIC DNA]</scope>
    <source>
        <strain evidence="11 12">ATCC MYA-3509</strain>
    </source>
</reference>
<evidence type="ECO:0000256" key="9">
    <source>
        <dbReference type="ARBA" id="ARBA00023136"/>
    </source>
</evidence>
<dbReference type="GO" id="GO:0032259">
    <property type="term" value="P:methylation"/>
    <property type="evidence" value="ECO:0007669"/>
    <property type="project" value="UniProtKB-KW"/>
</dbReference>
<comment type="similarity">
    <text evidence="2 10">Belongs to the class VI-like SAM-binding methyltransferase superfamily. Isoprenylcysteine carboxyl methyltransferase family.</text>
</comment>
<keyword evidence="7 10" id="KW-0812">Transmembrane</keyword>
<dbReference type="InterPro" id="IPR025770">
    <property type="entry name" value="PPMT_MeTrfase"/>
</dbReference>
<keyword evidence="10" id="KW-0256">Endoplasmic reticulum</keyword>
<keyword evidence="6 10" id="KW-0949">S-adenosyl-L-methionine</keyword>
<dbReference type="PROSITE" id="PS51564">
    <property type="entry name" value="SAM_ICMT"/>
    <property type="match status" value="1"/>
</dbReference>
<gene>
    <name evidence="11" type="ORF">AKO1_007673</name>
</gene>
<proteinExistence type="inferred from homology"/>
<evidence type="ECO:0000256" key="1">
    <source>
        <dbReference type="ARBA" id="ARBA00004141"/>
    </source>
</evidence>
<dbReference type="Gene3D" id="1.20.120.1630">
    <property type="match status" value="1"/>
</dbReference>
<dbReference type="GO" id="GO:0005789">
    <property type="term" value="C:endoplasmic reticulum membrane"/>
    <property type="evidence" value="ECO:0007669"/>
    <property type="project" value="UniProtKB-SubCell"/>
</dbReference>
<keyword evidence="9 10" id="KW-0472">Membrane</keyword>
<keyword evidence="8 10" id="KW-1133">Transmembrane helix</keyword>
<evidence type="ECO:0000256" key="10">
    <source>
        <dbReference type="RuleBase" id="RU362022"/>
    </source>
</evidence>
<comment type="subcellular location">
    <subcellularLocation>
        <location evidence="10">Endoplasmic reticulum membrane</location>
        <topology evidence="10">Multi-pass membrane protein</topology>
    </subcellularLocation>
    <subcellularLocation>
        <location evidence="1">Membrane</location>
        <topology evidence="1">Multi-pass membrane protein</topology>
    </subcellularLocation>
</comment>
<comment type="catalytic activity">
    <reaction evidence="10">
        <text>[protein]-C-terminal S-[(2E,6E)-farnesyl]-L-cysteine + S-adenosyl-L-methionine = [protein]-C-terminal S-[(2E,6E)-farnesyl]-L-cysteine methyl ester + S-adenosyl-L-homocysteine</text>
        <dbReference type="Rhea" id="RHEA:21672"/>
        <dbReference type="Rhea" id="RHEA-COMP:12125"/>
        <dbReference type="Rhea" id="RHEA-COMP:12126"/>
        <dbReference type="ChEBI" id="CHEBI:57856"/>
        <dbReference type="ChEBI" id="CHEBI:59789"/>
        <dbReference type="ChEBI" id="CHEBI:90510"/>
        <dbReference type="ChEBI" id="CHEBI:90511"/>
        <dbReference type="EC" id="2.1.1.100"/>
    </reaction>
</comment>
<protein>
    <recommendedName>
        <fullName evidence="3 10">Protein-S-isoprenylcysteine O-methyltransferase</fullName>
        <ecNumber evidence="3 10">2.1.1.100</ecNumber>
    </recommendedName>
</protein>
<keyword evidence="5" id="KW-0808">Transferase</keyword>
<evidence type="ECO:0000313" key="12">
    <source>
        <dbReference type="Proteomes" id="UP001431209"/>
    </source>
</evidence>
<dbReference type="GO" id="GO:0004671">
    <property type="term" value="F:protein C-terminal S-isoprenylcysteine carboxyl O-methyltransferase activity"/>
    <property type="evidence" value="ECO:0007669"/>
    <property type="project" value="UniProtKB-EC"/>
</dbReference>
<sequence>MVDTWCIALMAFSAVLIFYHTSEPLITYIYNRSDFGRSSFLFSAPYCFAMGVALTEFFIELIWFPSIKKSPYFMYAGIILVIFGEFLRKGAMLTAKESFTHLIKVSKRKEHVLVTEGVYKFIRHPGYLGWFIWAPSTQLILMNPISFGLFLSWAWYFFYDRIPYEEQYLINMFGEEYINYKARTKTWIPFIN</sequence>
<dbReference type="PANTHER" id="PTHR12714">
    <property type="entry name" value="PROTEIN-S ISOPRENYLCYSTEINE O-METHYLTRANSFERASE"/>
    <property type="match status" value="1"/>
</dbReference>
<evidence type="ECO:0000256" key="7">
    <source>
        <dbReference type="ARBA" id="ARBA00022692"/>
    </source>
</evidence>
<evidence type="ECO:0000256" key="5">
    <source>
        <dbReference type="ARBA" id="ARBA00022679"/>
    </source>
</evidence>
<feature type="transmembrane region" description="Helical" evidence="10">
    <location>
        <begin position="139"/>
        <end position="159"/>
    </location>
</feature>
<dbReference type="AlphaFoldDB" id="A0AAW2YRE8"/>
<feature type="transmembrane region" description="Helical" evidence="10">
    <location>
        <begin position="70"/>
        <end position="87"/>
    </location>
</feature>
<comment type="caution">
    <text evidence="11">The sequence shown here is derived from an EMBL/GenBank/DDBJ whole genome shotgun (WGS) entry which is preliminary data.</text>
</comment>
<evidence type="ECO:0000313" key="11">
    <source>
        <dbReference type="EMBL" id="KAL0479421.1"/>
    </source>
</evidence>
<dbReference type="EC" id="2.1.1.100" evidence="3 10"/>
<dbReference type="PANTHER" id="PTHR12714:SF9">
    <property type="entry name" value="PROTEIN-S-ISOPRENYLCYSTEINE O-METHYLTRANSFERASE"/>
    <property type="match status" value="1"/>
</dbReference>
<keyword evidence="12" id="KW-1185">Reference proteome</keyword>
<dbReference type="Pfam" id="PF04140">
    <property type="entry name" value="ICMT"/>
    <property type="match status" value="1"/>
</dbReference>